<dbReference type="EMBL" id="JAMXQS010000006">
    <property type="protein sequence ID" value="MCO6050695.1"/>
    <property type="molecule type" value="Genomic_DNA"/>
</dbReference>
<reference evidence="5 6" key="1">
    <citation type="submission" date="2022-06" db="EMBL/GenBank/DDBJ databases">
        <title>Mesorhizobium sp. strain RP14 Genome sequencing and assembly.</title>
        <authorList>
            <person name="Kim I."/>
        </authorList>
    </citation>
    <scope>NUCLEOTIDE SEQUENCE [LARGE SCALE GENOMIC DNA]</scope>
    <source>
        <strain evidence="6">RP14(2022)</strain>
    </source>
</reference>
<dbReference type="SMART" id="SM00418">
    <property type="entry name" value="HTH_ARSR"/>
    <property type="match status" value="1"/>
</dbReference>
<dbReference type="PROSITE" id="PS50987">
    <property type="entry name" value="HTH_ARSR_2"/>
    <property type="match status" value="1"/>
</dbReference>
<dbReference type="InterPro" id="IPR051081">
    <property type="entry name" value="HTH_MetalResp_TranReg"/>
</dbReference>
<organism evidence="5 6">
    <name type="scientific">Mesorhizobium liriopis</name>
    <dbReference type="NCBI Taxonomy" id="2953882"/>
    <lineage>
        <taxon>Bacteria</taxon>
        <taxon>Pseudomonadati</taxon>
        <taxon>Pseudomonadota</taxon>
        <taxon>Alphaproteobacteria</taxon>
        <taxon>Hyphomicrobiales</taxon>
        <taxon>Phyllobacteriaceae</taxon>
        <taxon>Mesorhizobium</taxon>
    </lineage>
</organism>
<keyword evidence="6" id="KW-1185">Reference proteome</keyword>
<sequence>MGDVAKGFAALGHPRRLEILQHLLLERSCCCGQVVARLDLAQSTVSQHLRVLVDAGLVKQAAQGQKSLFTVELAAFEQLQAELARLSACCVEKA</sequence>
<evidence type="ECO:0000313" key="5">
    <source>
        <dbReference type="EMBL" id="MCO6050695.1"/>
    </source>
</evidence>
<evidence type="ECO:0000256" key="3">
    <source>
        <dbReference type="ARBA" id="ARBA00023163"/>
    </source>
</evidence>
<evidence type="ECO:0000256" key="1">
    <source>
        <dbReference type="ARBA" id="ARBA00023015"/>
    </source>
</evidence>
<evidence type="ECO:0000256" key="2">
    <source>
        <dbReference type="ARBA" id="ARBA00023125"/>
    </source>
</evidence>
<dbReference type="Proteomes" id="UP001205906">
    <property type="component" value="Unassembled WGS sequence"/>
</dbReference>
<protein>
    <submittedName>
        <fullName evidence="5">Metalloregulator ArsR/SmtB family transcription factor</fullName>
    </submittedName>
</protein>
<keyword evidence="2" id="KW-0238">DNA-binding</keyword>
<dbReference type="InterPro" id="IPR001845">
    <property type="entry name" value="HTH_ArsR_DNA-bd_dom"/>
</dbReference>
<dbReference type="InterPro" id="IPR036388">
    <property type="entry name" value="WH-like_DNA-bd_sf"/>
</dbReference>
<dbReference type="SUPFAM" id="SSF46785">
    <property type="entry name" value="Winged helix' DNA-binding domain"/>
    <property type="match status" value="1"/>
</dbReference>
<keyword evidence="1" id="KW-0805">Transcription regulation</keyword>
<accession>A0ABT1C796</accession>
<dbReference type="InterPro" id="IPR036390">
    <property type="entry name" value="WH_DNA-bd_sf"/>
</dbReference>
<dbReference type="InterPro" id="IPR011991">
    <property type="entry name" value="ArsR-like_HTH"/>
</dbReference>
<gene>
    <name evidence="5" type="ORF">NGM99_12980</name>
</gene>
<comment type="caution">
    <text evidence="5">The sequence shown here is derived from an EMBL/GenBank/DDBJ whole genome shotgun (WGS) entry which is preliminary data.</text>
</comment>
<dbReference type="PRINTS" id="PR00778">
    <property type="entry name" value="HTHARSR"/>
</dbReference>
<evidence type="ECO:0000259" key="4">
    <source>
        <dbReference type="PROSITE" id="PS50987"/>
    </source>
</evidence>
<dbReference type="PANTHER" id="PTHR33154:SF15">
    <property type="entry name" value="REGULATORY PROTEIN ARSR"/>
    <property type="match status" value="1"/>
</dbReference>
<keyword evidence="3" id="KW-0804">Transcription</keyword>
<evidence type="ECO:0000313" key="6">
    <source>
        <dbReference type="Proteomes" id="UP001205906"/>
    </source>
</evidence>
<name>A0ABT1C796_9HYPH</name>
<dbReference type="Gene3D" id="1.10.10.10">
    <property type="entry name" value="Winged helix-like DNA-binding domain superfamily/Winged helix DNA-binding domain"/>
    <property type="match status" value="1"/>
</dbReference>
<dbReference type="NCBIfam" id="NF033788">
    <property type="entry name" value="HTH_metalloreg"/>
    <property type="match status" value="1"/>
</dbReference>
<dbReference type="Pfam" id="PF01022">
    <property type="entry name" value="HTH_5"/>
    <property type="match status" value="1"/>
</dbReference>
<dbReference type="CDD" id="cd00090">
    <property type="entry name" value="HTH_ARSR"/>
    <property type="match status" value="1"/>
</dbReference>
<dbReference type="PANTHER" id="PTHR33154">
    <property type="entry name" value="TRANSCRIPTIONAL REGULATOR, ARSR FAMILY"/>
    <property type="match status" value="1"/>
</dbReference>
<proteinExistence type="predicted"/>
<feature type="domain" description="HTH arsR-type" evidence="4">
    <location>
        <begin position="1"/>
        <end position="91"/>
    </location>
</feature>